<evidence type="ECO:0000313" key="2">
    <source>
        <dbReference type="EMBL" id="ROR90206.1"/>
    </source>
</evidence>
<dbReference type="Pfam" id="PF07110">
    <property type="entry name" value="EthD"/>
    <property type="match status" value="1"/>
</dbReference>
<dbReference type="OrthoDB" id="5294870at2"/>
<dbReference type="AlphaFoldDB" id="A0A3N2CS10"/>
<protein>
    <submittedName>
        <fullName evidence="2">Uncharacterized protein (TIGR02118 family)</fullName>
    </submittedName>
</protein>
<name>A0A3N2CS10_9ACTN</name>
<comment type="caution">
    <text evidence="2">The sequence shown here is derived from an EMBL/GenBank/DDBJ whole genome shotgun (WGS) entry which is preliminary data.</text>
</comment>
<dbReference type="EMBL" id="RKHO01000001">
    <property type="protein sequence ID" value="ROR90206.1"/>
    <property type="molecule type" value="Genomic_DNA"/>
</dbReference>
<sequence>MTYQLTVVYGHPDDPAAFDEHYASTHAPLAAKVPGLLSYTSHRADPGPDGSPADHYLVAVLTFADRDAFAAGFGGPEGKAAVADVPTFATGGATLLSGEVTTYV</sequence>
<dbReference type="InterPro" id="IPR011008">
    <property type="entry name" value="Dimeric_a/b-barrel"/>
</dbReference>
<dbReference type="SUPFAM" id="SSF54909">
    <property type="entry name" value="Dimeric alpha+beta barrel"/>
    <property type="match status" value="1"/>
</dbReference>
<evidence type="ECO:0000259" key="1">
    <source>
        <dbReference type="Pfam" id="PF07110"/>
    </source>
</evidence>
<accession>A0A3N2CS10</accession>
<dbReference type="NCBIfam" id="TIGR02118">
    <property type="entry name" value="EthD family reductase"/>
    <property type="match status" value="1"/>
</dbReference>
<dbReference type="RefSeq" id="WP_123389394.1">
    <property type="nucleotide sequence ID" value="NZ_RKHO01000001.1"/>
</dbReference>
<dbReference type="Proteomes" id="UP000281738">
    <property type="component" value="Unassembled WGS sequence"/>
</dbReference>
<proteinExistence type="predicted"/>
<reference evidence="2 3" key="1">
    <citation type="submission" date="2018-11" db="EMBL/GenBank/DDBJ databases">
        <title>Sequencing the genomes of 1000 actinobacteria strains.</title>
        <authorList>
            <person name="Klenk H.-P."/>
        </authorList>
    </citation>
    <scope>NUCLEOTIDE SEQUENCE [LARGE SCALE GENOMIC DNA]</scope>
    <source>
        <strain evidence="2 3">DSM 12652</strain>
    </source>
</reference>
<dbReference type="Gene3D" id="3.30.70.100">
    <property type="match status" value="1"/>
</dbReference>
<feature type="domain" description="EthD" evidence="1">
    <location>
        <begin position="14"/>
        <end position="90"/>
    </location>
</feature>
<evidence type="ECO:0000313" key="3">
    <source>
        <dbReference type="Proteomes" id="UP000281738"/>
    </source>
</evidence>
<dbReference type="GO" id="GO:0016491">
    <property type="term" value="F:oxidoreductase activity"/>
    <property type="evidence" value="ECO:0007669"/>
    <property type="project" value="InterPro"/>
</dbReference>
<keyword evidence="3" id="KW-1185">Reference proteome</keyword>
<dbReference type="PANTHER" id="PTHR40260">
    <property type="entry name" value="BLR8190 PROTEIN"/>
    <property type="match status" value="1"/>
</dbReference>
<dbReference type="InterPro" id="IPR009799">
    <property type="entry name" value="EthD_dom"/>
</dbReference>
<gene>
    <name evidence="2" type="ORF">EDD33_1041</name>
</gene>
<dbReference type="PANTHER" id="PTHR40260:SF2">
    <property type="entry name" value="BLR8190 PROTEIN"/>
    <property type="match status" value="1"/>
</dbReference>
<organism evidence="2 3">
    <name type="scientific">Nocardioides aurantiacus</name>
    <dbReference type="NCBI Taxonomy" id="86796"/>
    <lineage>
        <taxon>Bacteria</taxon>
        <taxon>Bacillati</taxon>
        <taxon>Actinomycetota</taxon>
        <taxon>Actinomycetes</taxon>
        <taxon>Propionibacteriales</taxon>
        <taxon>Nocardioidaceae</taxon>
        <taxon>Nocardioides</taxon>
    </lineage>
</organism>